<evidence type="ECO:0000313" key="2">
    <source>
        <dbReference type="Proteomes" id="UP001355653"/>
    </source>
</evidence>
<dbReference type="EMBL" id="JAROBY010000045">
    <property type="protein sequence ID" value="MEB4797214.1"/>
    <property type="molecule type" value="Genomic_DNA"/>
</dbReference>
<dbReference type="RefSeq" id="WP_127449891.1">
    <property type="nucleotide sequence ID" value="NZ_JAROBY010000045.1"/>
</dbReference>
<dbReference type="Proteomes" id="UP001355653">
    <property type="component" value="Unassembled WGS sequence"/>
</dbReference>
<name>A0ABU6DHR9_9BACL</name>
<proteinExistence type="predicted"/>
<protein>
    <submittedName>
        <fullName evidence="1">Uncharacterized protein</fullName>
    </submittedName>
</protein>
<keyword evidence="2" id="KW-1185">Reference proteome</keyword>
<sequence>MMKNPRVVLAQVSVICEVLVDDDLVDGIADQYQIPKDDQDAATQLLYALINPKIQGASTEGHWDGVCDFTGRFKNLNVSNI</sequence>
<accession>A0ABU6DHR9</accession>
<gene>
    <name evidence="1" type="ORF">P5G65_25235</name>
</gene>
<evidence type="ECO:0000313" key="1">
    <source>
        <dbReference type="EMBL" id="MEB4797214.1"/>
    </source>
</evidence>
<organism evidence="1 2">
    <name type="scientific">Paenibacillus chondroitinus</name>
    <dbReference type="NCBI Taxonomy" id="59842"/>
    <lineage>
        <taxon>Bacteria</taxon>
        <taxon>Bacillati</taxon>
        <taxon>Bacillota</taxon>
        <taxon>Bacilli</taxon>
        <taxon>Bacillales</taxon>
        <taxon>Paenibacillaceae</taxon>
        <taxon>Paenibacillus</taxon>
    </lineage>
</organism>
<comment type="caution">
    <text evidence="1">The sequence shown here is derived from an EMBL/GenBank/DDBJ whole genome shotgun (WGS) entry which is preliminary data.</text>
</comment>
<reference evidence="1 2" key="1">
    <citation type="submission" date="2023-03" db="EMBL/GenBank/DDBJ databases">
        <title>Bacillus Genome Sequencing.</title>
        <authorList>
            <person name="Dunlap C."/>
        </authorList>
    </citation>
    <scope>NUCLEOTIDE SEQUENCE [LARGE SCALE GENOMIC DNA]</scope>
    <source>
        <strain evidence="1 2">NRS-1351</strain>
    </source>
</reference>